<protein>
    <recommendedName>
        <fullName evidence="1">HD/PDEase domain-containing protein</fullName>
    </recommendedName>
</protein>
<evidence type="ECO:0000313" key="2">
    <source>
        <dbReference type="EMBL" id="OHA14653.1"/>
    </source>
</evidence>
<organism evidence="2 3">
    <name type="scientific">Candidatus Sungbacteria bacterium RIFCSPLOWO2_12_FULL_41_11</name>
    <dbReference type="NCBI Taxonomy" id="1802286"/>
    <lineage>
        <taxon>Bacteria</taxon>
        <taxon>Candidatus Sungiibacteriota</taxon>
    </lineage>
</organism>
<feature type="domain" description="HD/PDEase" evidence="1">
    <location>
        <begin position="40"/>
        <end position="157"/>
    </location>
</feature>
<dbReference type="SMART" id="SM00471">
    <property type="entry name" value="HDc"/>
    <property type="match status" value="1"/>
</dbReference>
<comment type="caution">
    <text evidence="2">The sequence shown here is derived from an EMBL/GenBank/DDBJ whole genome shotgun (WGS) entry which is preliminary data.</text>
</comment>
<dbReference type="InterPro" id="IPR003607">
    <property type="entry name" value="HD/PDEase_dom"/>
</dbReference>
<gene>
    <name evidence="2" type="ORF">A3G49_05740</name>
</gene>
<dbReference type="AlphaFoldDB" id="A0A1G2LSY1"/>
<accession>A0A1G2LSY1</accession>
<dbReference type="PANTHER" id="PTHR21262">
    <property type="entry name" value="GUANOSINE-3',5'-BIS DIPHOSPHATE 3'-PYROPHOSPHOHYDROLASE"/>
    <property type="match status" value="1"/>
</dbReference>
<dbReference type="Pfam" id="PF13328">
    <property type="entry name" value="HD_4"/>
    <property type="match status" value="1"/>
</dbReference>
<name>A0A1G2LSY1_9BACT</name>
<dbReference type="PANTHER" id="PTHR21262:SF31">
    <property type="entry name" value="GTP PYROPHOSPHOKINASE"/>
    <property type="match status" value="1"/>
</dbReference>
<evidence type="ECO:0000313" key="3">
    <source>
        <dbReference type="Proteomes" id="UP000177171"/>
    </source>
</evidence>
<dbReference type="Gene3D" id="1.10.3210.10">
    <property type="entry name" value="Hypothetical protein af1432"/>
    <property type="match status" value="1"/>
</dbReference>
<evidence type="ECO:0000259" key="1">
    <source>
        <dbReference type="SMART" id="SM00471"/>
    </source>
</evidence>
<dbReference type="GO" id="GO:0005886">
    <property type="term" value="C:plasma membrane"/>
    <property type="evidence" value="ECO:0007669"/>
    <property type="project" value="TreeGrafter"/>
</dbReference>
<sequence>MNRKEFFDKINGFVSVEDNKKISQAYWLAKEVHREQKRDGGERYFEHCRRVALFLIEHGSTNADEIITALLHDCVEDGFVPDDLLEKLFGATVSGAVETLSKITRIFDEATGAVKEKKKKNLDDYFRKIFESAVFIRRVKLADRLDNLRSMDIWPEKRKQKYLLETEKYILPIALATDMRFYNELLVE</sequence>
<proteinExistence type="predicted"/>
<dbReference type="SUPFAM" id="SSF109604">
    <property type="entry name" value="HD-domain/PDEase-like"/>
    <property type="match status" value="1"/>
</dbReference>
<dbReference type="EMBL" id="MHQY01000005">
    <property type="protein sequence ID" value="OHA14653.1"/>
    <property type="molecule type" value="Genomic_DNA"/>
</dbReference>
<reference evidence="2 3" key="1">
    <citation type="journal article" date="2016" name="Nat. Commun.">
        <title>Thousands of microbial genomes shed light on interconnected biogeochemical processes in an aquifer system.</title>
        <authorList>
            <person name="Anantharaman K."/>
            <person name="Brown C.T."/>
            <person name="Hug L.A."/>
            <person name="Sharon I."/>
            <person name="Castelle C.J."/>
            <person name="Probst A.J."/>
            <person name="Thomas B.C."/>
            <person name="Singh A."/>
            <person name="Wilkins M.J."/>
            <person name="Karaoz U."/>
            <person name="Brodie E.L."/>
            <person name="Williams K.H."/>
            <person name="Hubbard S.S."/>
            <person name="Banfield J.F."/>
        </authorList>
    </citation>
    <scope>NUCLEOTIDE SEQUENCE [LARGE SCALE GENOMIC DNA]</scope>
</reference>
<dbReference type="CDD" id="cd00077">
    <property type="entry name" value="HDc"/>
    <property type="match status" value="1"/>
</dbReference>
<dbReference type="Proteomes" id="UP000177171">
    <property type="component" value="Unassembled WGS sequence"/>
</dbReference>